<dbReference type="Pfam" id="PF00697">
    <property type="entry name" value="PRAI"/>
    <property type="match status" value="1"/>
</dbReference>
<evidence type="ECO:0000256" key="1">
    <source>
        <dbReference type="ARBA" id="ARBA00004664"/>
    </source>
</evidence>
<accession>A0A3B0TUX9</accession>
<evidence type="ECO:0000256" key="2">
    <source>
        <dbReference type="ARBA" id="ARBA00012572"/>
    </source>
</evidence>
<dbReference type="Gene3D" id="3.20.20.70">
    <property type="entry name" value="Aldolase class I"/>
    <property type="match status" value="1"/>
</dbReference>
<dbReference type="PANTHER" id="PTHR42894:SF1">
    <property type="entry name" value="N-(5'-PHOSPHORIBOSYL)ANTHRANILATE ISOMERASE"/>
    <property type="match status" value="1"/>
</dbReference>
<dbReference type="HAMAP" id="MF_00135">
    <property type="entry name" value="PRAI"/>
    <property type="match status" value="1"/>
</dbReference>
<dbReference type="EC" id="5.3.1.24" evidence="2"/>
<dbReference type="PANTHER" id="PTHR42894">
    <property type="entry name" value="N-(5'-PHOSPHORIBOSYL)ANTHRANILATE ISOMERASE"/>
    <property type="match status" value="1"/>
</dbReference>
<gene>
    <name evidence="8" type="ORF">MNBD_ALPHA12-713</name>
</gene>
<keyword evidence="3" id="KW-0028">Amino-acid biosynthesis</keyword>
<keyword evidence="6 8" id="KW-0413">Isomerase</keyword>
<evidence type="ECO:0000256" key="5">
    <source>
        <dbReference type="ARBA" id="ARBA00023141"/>
    </source>
</evidence>
<dbReference type="CDD" id="cd00405">
    <property type="entry name" value="PRAI"/>
    <property type="match status" value="1"/>
</dbReference>
<dbReference type="InterPro" id="IPR013785">
    <property type="entry name" value="Aldolase_TIM"/>
</dbReference>
<dbReference type="GO" id="GO:0004640">
    <property type="term" value="F:phosphoribosylanthranilate isomerase activity"/>
    <property type="evidence" value="ECO:0007669"/>
    <property type="project" value="UniProtKB-EC"/>
</dbReference>
<dbReference type="InterPro" id="IPR011060">
    <property type="entry name" value="RibuloseP-bd_barrel"/>
</dbReference>
<dbReference type="GO" id="GO:0000162">
    <property type="term" value="P:L-tryptophan biosynthetic process"/>
    <property type="evidence" value="ECO:0007669"/>
    <property type="project" value="UniProtKB-UniPathway"/>
</dbReference>
<keyword evidence="5" id="KW-0057">Aromatic amino acid biosynthesis</keyword>
<proteinExistence type="inferred from homology"/>
<dbReference type="EMBL" id="UOEO01000142">
    <property type="protein sequence ID" value="VAW20540.1"/>
    <property type="molecule type" value="Genomic_DNA"/>
</dbReference>
<evidence type="ECO:0000256" key="4">
    <source>
        <dbReference type="ARBA" id="ARBA00022822"/>
    </source>
</evidence>
<protein>
    <recommendedName>
        <fullName evidence="2">phosphoribosylanthranilate isomerase</fullName>
        <ecNumber evidence="2">5.3.1.24</ecNumber>
    </recommendedName>
</protein>
<reference evidence="8" key="1">
    <citation type="submission" date="2018-06" db="EMBL/GenBank/DDBJ databases">
        <authorList>
            <person name="Zhirakovskaya E."/>
        </authorList>
    </citation>
    <scope>NUCLEOTIDE SEQUENCE</scope>
</reference>
<organism evidence="8">
    <name type="scientific">hydrothermal vent metagenome</name>
    <dbReference type="NCBI Taxonomy" id="652676"/>
    <lineage>
        <taxon>unclassified sequences</taxon>
        <taxon>metagenomes</taxon>
        <taxon>ecological metagenomes</taxon>
    </lineage>
</organism>
<dbReference type="AlphaFoldDB" id="A0A3B0TUX9"/>
<feature type="domain" description="N-(5'phosphoribosyl) anthranilate isomerase (PRAI)" evidence="7">
    <location>
        <begin position="7"/>
        <end position="209"/>
    </location>
</feature>
<comment type="pathway">
    <text evidence="1">Amino-acid biosynthesis; L-tryptophan biosynthesis; L-tryptophan from chorismate: step 3/5.</text>
</comment>
<keyword evidence="4" id="KW-0822">Tryptophan biosynthesis</keyword>
<evidence type="ECO:0000256" key="3">
    <source>
        <dbReference type="ARBA" id="ARBA00022605"/>
    </source>
</evidence>
<dbReference type="SUPFAM" id="SSF51366">
    <property type="entry name" value="Ribulose-phoshate binding barrel"/>
    <property type="match status" value="1"/>
</dbReference>
<name>A0A3B0TUX9_9ZZZZ</name>
<dbReference type="InterPro" id="IPR001240">
    <property type="entry name" value="PRAI_dom"/>
</dbReference>
<dbReference type="NCBIfam" id="NF002295">
    <property type="entry name" value="PRK01222.1-1"/>
    <property type="match status" value="1"/>
</dbReference>
<sequence length="215" mass="23062">MTHNIIIKICGIRDARTLEAIIAAGADMVGFVHFGKSPRHLSLVEIGTLVVQARGRIQSVVLLVDPDDELVGQVKKLAPDIIQLHGHESPKRVEQIRFQSGIETMKALPIGGPEDILAIRDYLGVADRLLLDAKPPKEAKRPGGLGAVFDWSLLKALDGQVEYMLSGGLNPANVAAAINKVWPVGVDVSSGVEKAPGEKDIDMISSFIANARHST</sequence>
<evidence type="ECO:0000313" key="8">
    <source>
        <dbReference type="EMBL" id="VAW20540.1"/>
    </source>
</evidence>
<evidence type="ECO:0000256" key="6">
    <source>
        <dbReference type="ARBA" id="ARBA00023235"/>
    </source>
</evidence>
<evidence type="ECO:0000259" key="7">
    <source>
        <dbReference type="Pfam" id="PF00697"/>
    </source>
</evidence>
<dbReference type="InterPro" id="IPR044643">
    <property type="entry name" value="TrpF_fam"/>
</dbReference>
<dbReference type="UniPathway" id="UPA00035">
    <property type="reaction ID" value="UER00042"/>
</dbReference>